<reference evidence="1 2" key="1">
    <citation type="submission" date="2022-03" db="EMBL/GenBank/DDBJ databases">
        <authorList>
            <person name="Macdonald S."/>
            <person name="Ahmed S."/>
            <person name="Newling K."/>
        </authorList>
    </citation>
    <scope>NUCLEOTIDE SEQUENCE [LARGE SCALE GENOMIC DNA]</scope>
</reference>
<protein>
    <submittedName>
        <fullName evidence="1">Uncharacterized protein</fullName>
    </submittedName>
</protein>
<dbReference type="Proteomes" id="UP001642260">
    <property type="component" value="Unassembled WGS sequence"/>
</dbReference>
<accession>A0ABC8M0M0</accession>
<proteinExistence type="predicted"/>
<organism evidence="1 2">
    <name type="scientific">Eruca vesicaria subsp. sativa</name>
    <name type="common">Garden rocket</name>
    <name type="synonym">Eruca sativa</name>
    <dbReference type="NCBI Taxonomy" id="29727"/>
    <lineage>
        <taxon>Eukaryota</taxon>
        <taxon>Viridiplantae</taxon>
        <taxon>Streptophyta</taxon>
        <taxon>Embryophyta</taxon>
        <taxon>Tracheophyta</taxon>
        <taxon>Spermatophyta</taxon>
        <taxon>Magnoliopsida</taxon>
        <taxon>eudicotyledons</taxon>
        <taxon>Gunneridae</taxon>
        <taxon>Pentapetalae</taxon>
        <taxon>rosids</taxon>
        <taxon>malvids</taxon>
        <taxon>Brassicales</taxon>
        <taxon>Brassicaceae</taxon>
        <taxon>Brassiceae</taxon>
        <taxon>Eruca</taxon>
    </lineage>
</organism>
<name>A0ABC8M0M0_ERUVS</name>
<dbReference type="AlphaFoldDB" id="A0ABC8M0M0"/>
<gene>
    <name evidence="1" type="ORF">ERUC_LOCUS41722</name>
</gene>
<sequence>MIGTHFILTKNFPEKSDSRIFLSMECLCLPCFPTLSFPISLEQYMSQTLHFRSPVYIGDEILGLVQVGMLSWEDAIEDRTSNI</sequence>
<keyword evidence="2" id="KW-1185">Reference proteome</keyword>
<comment type="caution">
    <text evidence="1">The sequence shown here is derived from an EMBL/GenBank/DDBJ whole genome shotgun (WGS) entry which is preliminary data.</text>
</comment>
<dbReference type="EMBL" id="CAKOAT010827376">
    <property type="protein sequence ID" value="CAH8389239.1"/>
    <property type="molecule type" value="Genomic_DNA"/>
</dbReference>
<evidence type="ECO:0000313" key="2">
    <source>
        <dbReference type="Proteomes" id="UP001642260"/>
    </source>
</evidence>
<evidence type="ECO:0000313" key="1">
    <source>
        <dbReference type="EMBL" id="CAH8389239.1"/>
    </source>
</evidence>